<evidence type="ECO:0000313" key="1">
    <source>
        <dbReference type="EMBL" id="ERN51627.1"/>
    </source>
</evidence>
<keyword evidence="2" id="KW-1185">Reference proteome</keyword>
<reference evidence="1 2" key="1">
    <citation type="journal article" date="2013" name="Genome Announc.">
        <title>Genome Sequence of the Extreme Obligate Alkaliphile Bacillus marmarensis Strain DSM 21297.</title>
        <authorList>
            <person name="Wernick D.G."/>
            <person name="Choi K.Y."/>
            <person name="Tat C.A."/>
            <person name="Lafontaine Rivera J.G."/>
            <person name="Liao J.C."/>
        </authorList>
    </citation>
    <scope>NUCLEOTIDE SEQUENCE [LARGE SCALE GENOMIC DNA]</scope>
    <source>
        <strain evidence="1 2">DSM 21297</strain>
    </source>
</reference>
<accession>U6SJR0</accession>
<dbReference type="RefSeq" id="WP_022629584.1">
    <property type="nucleotide sequence ID" value="NZ_ATAE01000050.1"/>
</dbReference>
<gene>
    <name evidence="1" type="ORF">A33I_20045</name>
</gene>
<dbReference type="AlphaFoldDB" id="U6SJR0"/>
<sequence length="280" mass="32048">MQNASVPSHVDNYIELIGNKCEYVEKYWKVEVIEFEEESSGEINYAVRIISTLKGQSITFPKEIIGDSDFEKMLLKRLGRIGVIKSYHLKIIENSVNNSLYEETNKIIKAKDISNFLIKDVLTGTPTIFYYKKIINHLQKNPELYPTRSSNKYDENVSYGAILDNLKKHPIGKYGHYPVAIRSGALLKLFNINNCNKYSEVVNSLVQQGFIQGKLTLKDFDNMIPDMEYDSFGSISFENNCIKKKKRKSHAKGISMKTKGDQIDSYIVNIDLSYGDQNVL</sequence>
<dbReference type="Proteomes" id="UP000017170">
    <property type="component" value="Unassembled WGS sequence"/>
</dbReference>
<protein>
    <submittedName>
        <fullName evidence="1">Uncharacterized protein</fullName>
    </submittedName>
</protein>
<comment type="caution">
    <text evidence="1">The sequence shown here is derived from an EMBL/GenBank/DDBJ whole genome shotgun (WGS) entry which is preliminary data.</text>
</comment>
<dbReference type="EMBL" id="ATAE01000050">
    <property type="protein sequence ID" value="ERN51627.1"/>
    <property type="molecule type" value="Genomic_DNA"/>
</dbReference>
<proteinExistence type="predicted"/>
<name>U6SJR0_9BACI</name>
<dbReference type="PATRIC" id="fig|1188261.3.peg.3565"/>
<organism evidence="1 2">
    <name type="scientific">Alkalihalophilus marmarensis DSM 21297</name>
    <dbReference type="NCBI Taxonomy" id="1188261"/>
    <lineage>
        <taxon>Bacteria</taxon>
        <taxon>Bacillati</taxon>
        <taxon>Bacillota</taxon>
        <taxon>Bacilli</taxon>
        <taxon>Bacillales</taxon>
        <taxon>Bacillaceae</taxon>
        <taxon>Alkalihalophilus</taxon>
    </lineage>
</organism>
<evidence type="ECO:0000313" key="2">
    <source>
        <dbReference type="Proteomes" id="UP000017170"/>
    </source>
</evidence>